<sequence>MRAIIVPLIALTAGAVSLVAFPAFAETAATATFHNDENTNIGTAQLTETDGGVVIKAEVTGLPSDQWVAFHIHENGECDTASKFKTAGGHFNPTHKMHGFLMPNGPHAGDMPNQYVNAQGKMFSQLIDTDVKLDDKETGIRSKTIVIHAGADDYMSQPSGAAGERLACAVIK</sequence>
<reference evidence="4 5" key="1">
    <citation type="submission" date="2014-03" db="EMBL/GenBank/DDBJ databases">
        <title>The draft genome sequence of Thalassospira mesophila JCM 18969.</title>
        <authorList>
            <person name="Lai Q."/>
            <person name="Shao Z."/>
        </authorList>
    </citation>
    <scope>NUCLEOTIDE SEQUENCE [LARGE SCALE GENOMIC DNA]</scope>
    <source>
        <strain evidence="4 5">JCM 18969</strain>
    </source>
</reference>
<dbReference type="Pfam" id="PF00080">
    <property type="entry name" value="Sod_Cu"/>
    <property type="match status" value="1"/>
</dbReference>
<feature type="chain" id="PRO_5012688922" evidence="2">
    <location>
        <begin position="26"/>
        <end position="172"/>
    </location>
</feature>
<dbReference type="CDD" id="cd00305">
    <property type="entry name" value="Cu-Zn_Superoxide_Dismutase"/>
    <property type="match status" value="1"/>
</dbReference>
<keyword evidence="5" id="KW-1185">Reference proteome</keyword>
<name>A0A1Y2L331_9PROT</name>
<evidence type="ECO:0000313" key="4">
    <source>
        <dbReference type="EMBL" id="OSQ39745.1"/>
    </source>
</evidence>
<keyword evidence="2" id="KW-0732">Signal</keyword>
<dbReference type="InterPro" id="IPR036423">
    <property type="entry name" value="SOD-like_Cu/Zn_dom_sf"/>
</dbReference>
<organism evidence="4 5">
    <name type="scientific">Thalassospira mesophila</name>
    <dbReference type="NCBI Taxonomy" id="1293891"/>
    <lineage>
        <taxon>Bacteria</taxon>
        <taxon>Pseudomonadati</taxon>
        <taxon>Pseudomonadota</taxon>
        <taxon>Alphaproteobacteria</taxon>
        <taxon>Rhodospirillales</taxon>
        <taxon>Thalassospiraceae</taxon>
        <taxon>Thalassospira</taxon>
    </lineage>
</organism>
<dbReference type="PANTHER" id="PTHR10003">
    <property type="entry name" value="SUPEROXIDE DISMUTASE CU-ZN -RELATED"/>
    <property type="match status" value="1"/>
</dbReference>
<dbReference type="InterPro" id="IPR001424">
    <property type="entry name" value="SOD_Cu_Zn_dom"/>
</dbReference>
<comment type="caution">
    <text evidence="4">The sequence shown here is derived from an EMBL/GenBank/DDBJ whole genome shotgun (WGS) entry which is preliminary data.</text>
</comment>
<dbReference type="RefSeq" id="WP_085580913.1">
    <property type="nucleotide sequence ID" value="NZ_JFKA01000002.1"/>
</dbReference>
<dbReference type="GO" id="GO:0006801">
    <property type="term" value="P:superoxide metabolic process"/>
    <property type="evidence" value="ECO:0007669"/>
    <property type="project" value="InterPro"/>
</dbReference>
<dbReference type="InterPro" id="IPR024134">
    <property type="entry name" value="SOD_Cu/Zn_/chaperone"/>
</dbReference>
<evidence type="ECO:0000313" key="5">
    <source>
        <dbReference type="Proteomes" id="UP000193391"/>
    </source>
</evidence>
<dbReference type="OrthoDB" id="5431326at2"/>
<dbReference type="STRING" id="1293891.TMES_07275"/>
<dbReference type="AlphaFoldDB" id="A0A1Y2L331"/>
<evidence type="ECO:0000259" key="3">
    <source>
        <dbReference type="Pfam" id="PF00080"/>
    </source>
</evidence>
<comment type="similarity">
    <text evidence="1">Belongs to the Cu-Zn superoxide dismutase family.</text>
</comment>
<gene>
    <name evidence="4" type="ORF">TMES_07275</name>
</gene>
<dbReference type="GO" id="GO:0005507">
    <property type="term" value="F:copper ion binding"/>
    <property type="evidence" value="ECO:0007669"/>
    <property type="project" value="InterPro"/>
</dbReference>
<proteinExistence type="inferred from homology"/>
<feature type="domain" description="Superoxide dismutase copper/zinc binding" evidence="3">
    <location>
        <begin position="42"/>
        <end position="171"/>
    </location>
</feature>
<protein>
    <submittedName>
        <fullName evidence="4">Superoxide dismutase</fullName>
    </submittedName>
</protein>
<dbReference type="EMBL" id="JFKA01000002">
    <property type="protein sequence ID" value="OSQ39745.1"/>
    <property type="molecule type" value="Genomic_DNA"/>
</dbReference>
<evidence type="ECO:0000256" key="2">
    <source>
        <dbReference type="SAM" id="SignalP"/>
    </source>
</evidence>
<dbReference type="Gene3D" id="2.60.40.200">
    <property type="entry name" value="Superoxide dismutase, copper/zinc binding domain"/>
    <property type="match status" value="1"/>
</dbReference>
<dbReference type="Proteomes" id="UP000193391">
    <property type="component" value="Unassembled WGS sequence"/>
</dbReference>
<dbReference type="SUPFAM" id="SSF49329">
    <property type="entry name" value="Cu,Zn superoxide dismutase-like"/>
    <property type="match status" value="1"/>
</dbReference>
<accession>A0A1Y2L331</accession>
<feature type="signal peptide" evidence="2">
    <location>
        <begin position="1"/>
        <end position="25"/>
    </location>
</feature>
<evidence type="ECO:0000256" key="1">
    <source>
        <dbReference type="ARBA" id="ARBA00010457"/>
    </source>
</evidence>